<dbReference type="CDD" id="cd07714">
    <property type="entry name" value="RNaseJ_MBL-fold"/>
    <property type="match status" value="1"/>
</dbReference>
<dbReference type="GO" id="GO:0006364">
    <property type="term" value="P:rRNA processing"/>
    <property type="evidence" value="ECO:0007669"/>
    <property type="project" value="UniProtKB-UniRule"/>
</dbReference>
<evidence type="ECO:0000313" key="13">
    <source>
        <dbReference type="Proteomes" id="UP000190286"/>
    </source>
</evidence>
<sequence>MEEFKPKRKNTAQPAQNGQSAPHTRKPRTPKPQGENAANAQHKPRPRRPRPAAPATAEQNAAAQSIPAPRPRRPRQNQNSAAPQNGQATAPRPQGQRRGRRPKNPEHLEMTPAIPMHICPLGGLGEVGKNITLYECQGDMILVDCGLVFPDADMFGVDLVIPDFTYVLENRDRIKGLFITHGHEDHIGSLPYLLKKFNVPIYAAKLTIGLIKNKLEEHGLASSAIFHEIRPRQKVTLGCFTVEPIHVNHSIPDSLAFAIDCPAGVVIHTGDFKVDYTPLSGDAVTDLPTIAEYGRKGVLALLADSTNAERPGFTATEQTVAEGVRRLFAKAGKRRIIVATFASNIYRVQQIIDLAIESGRKVAVSGRSMVSNTEMARELGYLHAPDNVLITIDEINKYPPEKVVLITTGSQGEPLSALSRMAQASHRQVRVGPNDFIIISARPIPGNEKTVTKVVNGLLTLGAEVIYENMYDTHVSGHACQEEQKLMLTLAHPQFFLPVHGEFKQLKRHAETAEHLGYIPKQNIYIAENGQNIRLSADGMTVENTVTAGAVMVDGYGVGDVGNVVLRDRHHLSEDGIIIVTAAIDGSNGQVLSGPDLVSRGFVYVRESEELMEGARTQVEMALDRSLADNLHDWASVKARVREALSSYIYRRTKRSPMILPILLEV</sequence>
<dbReference type="Gene3D" id="3.40.50.10710">
    <property type="entry name" value="Metallo-hydrolase/oxidoreductase"/>
    <property type="match status" value="1"/>
</dbReference>
<dbReference type="NCBIfam" id="TIGR00649">
    <property type="entry name" value="MG423"/>
    <property type="match status" value="1"/>
</dbReference>
<dbReference type="OrthoDB" id="9758375at2"/>
<keyword evidence="8 9" id="KW-0694">RNA-binding</keyword>
<dbReference type="GO" id="GO:0005737">
    <property type="term" value="C:cytoplasm"/>
    <property type="evidence" value="ECO:0007669"/>
    <property type="project" value="UniProtKB-SubCell"/>
</dbReference>
<dbReference type="InterPro" id="IPR004613">
    <property type="entry name" value="RNase_J"/>
</dbReference>
<evidence type="ECO:0000256" key="1">
    <source>
        <dbReference type="ARBA" id="ARBA00022490"/>
    </source>
</evidence>
<feature type="region of interest" description="Disordered" evidence="10">
    <location>
        <begin position="1"/>
        <end position="111"/>
    </location>
</feature>
<dbReference type="GO" id="GO:0003723">
    <property type="term" value="F:RNA binding"/>
    <property type="evidence" value="ECO:0007669"/>
    <property type="project" value="UniProtKB-UniRule"/>
</dbReference>
<keyword evidence="9" id="KW-0698">rRNA processing</keyword>
<dbReference type="EC" id="3.1.-.-" evidence="9"/>
<feature type="compositionally biased region" description="Basic residues" evidence="10">
    <location>
        <begin position="1"/>
        <end position="10"/>
    </location>
</feature>
<feature type="compositionally biased region" description="Polar residues" evidence="10">
    <location>
        <begin position="11"/>
        <end position="22"/>
    </location>
</feature>
<dbReference type="PANTHER" id="PTHR43694:SF1">
    <property type="entry name" value="RIBONUCLEASE J"/>
    <property type="match status" value="1"/>
</dbReference>
<keyword evidence="5 9" id="KW-0378">Hydrolase</keyword>
<comment type="function">
    <text evidence="9">An RNase that has 5'-3' exonuclease and possibly endonuclease activity. Involved in maturation of rRNA and in some organisms also mRNA maturation and/or decay.</text>
</comment>
<evidence type="ECO:0000256" key="8">
    <source>
        <dbReference type="ARBA" id="ARBA00022884"/>
    </source>
</evidence>
<feature type="binding site" evidence="9">
    <location>
        <begin position="474"/>
        <end position="478"/>
    </location>
    <ligand>
        <name>substrate</name>
    </ligand>
</feature>
<dbReference type="InterPro" id="IPR055132">
    <property type="entry name" value="RNase_J_b_CASP"/>
</dbReference>
<dbReference type="InterPro" id="IPR001587">
    <property type="entry name" value="RNase_J_CS"/>
</dbReference>
<dbReference type="STRING" id="745368.SAMN02745178_00637"/>
<dbReference type="Pfam" id="PF00753">
    <property type="entry name" value="Lactamase_B"/>
    <property type="match status" value="1"/>
</dbReference>
<evidence type="ECO:0000259" key="11">
    <source>
        <dbReference type="SMART" id="SM00849"/>
    </source>
</evidence>
<organism evidence="12 13">
    <name type="scientific">Gemmiger formicilis</name>
    <dbReference type="NCBI Taxonomy" id="745368"/>
    <lineage>
        <taxon>Bacteria</taxon>
        <taxon>Bacillati</taxon>
        <taxon>Bacillota</taxon>
        <taxon>Clostridia</taxon>
        <taxon>Eubacteriales</taxon>
        <taxon>Gemmiger</taxon>
    </lineage>
</organism>
<dbReference type="GeneID" id="93337127"/>
<evidence type="ECO:0000256" key="4">
    <source>
        <dbReference type="ARBA" id="ARBA00022759"/>
    </source>
</evidence>
<comment type="similarity">
    <text evidence="9">Belongs to the metallo-beta-lactamase superfamily. RNA-metabolizing metallo-beta-lactamase-like family. Bacterial RNase J subfamily.</text>
</comment>
<keyword evidence="13" id="KW-1185">Reference proteome</keyword>
<gene>
    <name evidence="9" type="primary">rnj</name>
    <name evidence="12" type="ORF">SAMN02745178_00637</name>
</gene>
<feature type="compositionally biased region" description="Low complexity" evidence="10">
    <location>
        <begin position="53"/>
        <end position="67"/>
    </location>
</feature>
<dbReference type="InterPro" id="IPR042173">
    <property type="entry name" value="RNase_J_2"/>
</dbReference>
<accession>A0A1T4WJ46</accession>
<evidence type="ECO:0000256" key="6">
    <source>
        <dbReference type="ARBA" id="ARBA00022833"/>
    </source>
</evidence>
<keyword evidence="2 9" id="KW-0540">Nuclease</keyword>
<evidence type="ECO:0000256" key="9">
    <source>
        <dbReference type="HAMAP-Rule" id="MF_01491"/>
    </source>
</evidence>
<dbReference type="SMART" id="SM00849">
    <property type="entry name" value="Lactamase_B"/>
    <property type="match status" value="1"/>
</dbReference>
<evidence type="ECO:0000256" key="5">
    <source>
        <dbReference type="ARBA" id="ARBA00022801"/>
    </source>
</evidence>
<dbReference type="Pfam" id="PF07521">
    <property type="entry name" value="RMMBL"/>
    <property type="match status" value="1"/>
</dbReference>
<dbReference type="Pfam" id="PF17770">
    <property type="entry name" value="RNase_J_C"/>
    <property type="match status" value="1"/>
</dbReference>
<dbReference type="HAMAP" id="MF_01491">
    <property type="entry name" value="RNase_J_bact"/>
    <property type="match status" value="1"/>
</dbReference>
<dbReference type="PROSITE" id="PS01292">
    <property type="entry name" value="UPF0036"/>
    <property type="match status" value="1"/>
</dbReference>
<comment type="subunit">
    <text evidence="9">Homodimer, may be a subunit of the RNA degradosome.</text>
</comment>
<dbReference type="Gene3D" id="3.60.15.10">
    <property type="entry name" value="Ribonuclease Z/Hydroxyacylglutathione hydrolase-like"/>
    <property type="match status" value="1"/>
</dbReference>
<dbReference type="InterPro" id="IPR030854">
    <property type="entry name" value="RNase_J_bac"/>
</dbReference>
<dbReference type="InterPro" id="IPR011108">
    <property type="entry name" value="RMMBL"/>
</dbReference>
<evidence type="ECO:0000256" key="3">
    <source>
        <dbReference type="ARBA" id="ARBA00022723"/>
    </source>
</evidence>
<proteinExistence type="inferred from homology"/>
<reference evidence="12 13" key="1">
    <citation type="submission" date="2017-02" db="EMBL/GenBank/DDBJ databases">
        <authorList>
            <person name="Peterson S.W."/>
        </authorList>
    </citation>
    <scope>NUCLEOTIDE SEQUENCE [LARGE SCALE GENOMIC DNA]</scope>
    <source>
        <strain evidence="12 13">ATCC 27749</strain>
    </source>
</reference>
<dbReference type="EMBL" id="FUYF01000003">
    <property type="protein sequence ID" value="SKA77350.1"/>
    <property type="molecule type" value="Genomic_DNA"/>
</dbReference>
<dbReference type="Gene3D" id="3.10.20.580">
    <property type="match status" value="1"/>
</dbReference>
<dbReference type="Proteomes" id="UP000190286">
    <property type="component" value="Unassembled WGS sequence"/>
</dbReference>
<dbReference type="InterPro" id="IPR041636">
    <property type="entry name" value="RNase_J_C"/>
</dbReference>
<keyword evidence="7 9" id="KW-0269">Exonuclease</keyword>
<dbReference type="GO" id="GO:0004534">
    <property type="term" value="F:5'-3' RNA exonuclease activity"/>
    <property type="evidence" value="ECO:0007669"/>
    <property type="project" value="UniProtKB-UniRule"/>
</dbReference>
<name>A0A1T4WJ46_9FIRM</name>
<keyword evidence="1 9" id="KW-0963">Cytoplasm</keyword>
<keyword evidence="3" id="KW-0479">Metal-binding</keyword>
<feature type="domain" description="Metallo-beta-lactamase" evidence="11">
    <location>
        <begin position="128"/>
        <end position="324"/>
    </location>
</feature>
<evidence type="ECO:0000256" key="2">
    <source>
        <dbReference type="ARBA" id="ARBA00022722"/>
    </source>
</evidence>
<dbReference type="InterPro" id="IPR001279">
    <property type="entry name" value="Metallo-B-lactamas"/>
</dbReference>
<dbReference type="SUPFAM" id="SSF56281">
    <property type="entry name" value="Metallo-hydrolase/oxidoreductase"/>
    <property type="match status" value="1"/>
</dbReference>
<dbReference type="GO" id="GO:0004521">
    <property type="term" value="F:RNA endonuclease activity"/>
    <property type="evidence" value="ECO:0007669"/>
    <property type="project" value="UniProtKB-UniRule"/>
</dbReference>
<evidence type="ECO:0000256" key="7">
    <source>
        <dbReference type="ARBA" id="ARBA00022839"/>
    </source>
</evidence>
<evidence type="ECO:0000313" key="12">
    <source>
        <dbReference type="EMBL" id="SKA77350.1"/>
    </source>
</evidence>
<keyword evidence="6" id="KW-0862">Zinc</keyword>
<dbReference type="InterPro" id="IPR036866">
    <property type="entry name" value="RibonucZ/Hydroxyglut_hydro"/>
</dbReference>
<dbReference type="Pfam" id="PF22505">
    <property type="entry name" value="RNase_J_b_CASP"/>
    <property type="match status" value="1"/>
</dbReference>
<dbReference type="PANTHER" id="PTHR43694">
    <property type="entry name" value="RIBONUCLEASE J"/>
    <property type="match status" value="1"/>
</dbReference>
<dbReference type="GO" id="GO:0008270">
    <property type="term" value="F:zinc ion binding"/>
    <property type="evidence" value="ECO:0007669"/>
    <property type="project" value="InterPro"/>
</dbReference>
<evidence type="ECO:0000256" key="10">
    <source>
        <dbReference type="SAM" id="MobiDB-lite"/>
    </source>
</evidence>
<comment type="subcellular location">
    <subcellularLocation>
        <location evidence="9">Cytoplasm</location>
    </subcellularLocation>
</comment>
<keyword evidence="4 9" id="KW-0255">Endonuclease</keyword>
<protein>
    <recommendedName>
        <fullName evidence="9">Ribonuclease J</fullName>
        <shortName evidence="9">RNase J</shortName>
        <ecNumber evidence="9">3.1.-.-</ecNumber>
    </recommendedName>
</protein>
<dbReference type="RefSeq" id="WP_078783646.1">
    <property type="nucleotide sequence ID" value="NZ_FUYF01000003.1"/>
</dbReference>
<dbReference type="AlphaFoldDB" id="A0A1T4WJ46"/>